<dbReference type="InterPro" id="IPR035441">
    <property type="entry name" value="TFIIS/LEDGF_dom_sf"/>
</dbReference>
<dbReference type="SMART" id="SM00510">
    <property type="entry name" value="TFS2M"/>
    <property type="match status" value="1"/>
</dbReference>
<dbReference type="PROSITE" id="PS51319">
    <property type="entry name" value="TFIIS_N"/>
    <property type="match status" value="1"/>
</dbReference>
<dbReference type="InParanoid" id="A0A4W3I483"/>
<accession>A0A4W3I483</accession>
<feature type="domain" description="TFIIS central" evidence="3">
    <location>
        <begin position="188"/>
        <end position="305"/>
    </location>
</feature>
<dbReference type="STRING" id="7868.ENSCMIP00000021882"/>
<dbReference type="PROSITE" id="PS51321">
    <property type="entry name" value="TFIIS_CENTRAL"/>
    <property type="match status" value="1"/>
</dbReference>
<dbReference type="InterPro" id="IPR017923">
    <property type="entry name" value="TFIIS_N"/>
</dbReference>
<comment type="subcellular location">
    <subcellularLocation>
        <location evidence="1">Nucleus</location>
    </subcellularLocation>
</comment>
<reference evidence="5" key="3">
    <citation type="journal article" date="2014" name="Nature">
        <title>Elephant shark genome provides unique insights into gnathostome evolution.</title>
        <authorList>
            <consortium name="International Elephant Shark Genome Sequencing Consortium"/>
            <person name="Venkatesh B."/>
            <person name="Lee A.P."/>
            <person name="Ravi V."/>
            <person name="Maurya A.K."/>
            <person name="Lian M.M."/>
            <person name="Swann J.B."/>
            <person name="Ohta Y."/>
            <person name="Flajnik M.F."/>
            <person name="Sutoh Y."/>
            <person name="Kasahara M."/>
            <person name="Hoon S."/>
            <person name="Gangu V."/>
            <person name="Roy S.W."/>
            <person name="Irimia M."/>
            <person name="Korzh V."/>
            <person name="Kondrychyn I."/>
            <person name="Lim Z.W."/>
            <person name="Tay B.H."/>
            <person name="Tohari S."/>
            <person name="Kong K.W."/>
            <person name="Ho S."/>
            <person name="Lorente-Galdos B."/>
            <person name="Quilez J."/>
            <person name="Marques-Bonet T."/>
            <person name="Raney B.J."/>
            <person name="Ingham P.W."/>
            <person name="Tay A."/>
            <person name="Hillier L.W."/>
            <person name="Minx P."/>
            <person name="Boehm T."/>
            <person name="Wilson R.K."/>
            <person name="Brenner S."/>
            <person name="Warren W.C."/>
        </authorList>
    </citation>
    <scope>NUCLEOTIDE SEQUENCE [LARGE SCALE GENOMIC DNA]</scope>
</reference>
<dbReference type="Proteomes" id="UP000314986">
    <property type="component" value="Unassembled WGS sequence"/>
</dbReference>
<sequence>MTDLKEVTRKTHQIEKLISENCIQDIKYLLSDFGEIPVTERILQESDLIKAVYKVLKNCPNADVKKKARDLLSTWKKLYTSSSFQEKCRIQDGEKINDNLLRKSNEIAEEILDPGVLGTSSALRNTTQQLTSESTQIEMGAAVTQCLDPNENLQGSHSEKQILTDKVLVLTDCDPTPENHGGFIVQAVRSKCVELLLHALTDSELANKARLEMCRGFAKEVEESIYALYNKNEKKYKTCIRSKISNLKNPKNPHLRQKVLSGKVTAKMFAEMSAMDMASEELKQLRASYTISAVQDHQLPYEMEGIKTNKIRCKRCENFNCTVTAIARGTLFIPAWVRNGNPDEQMMTFVICNECGEKWYNSGWISI</sequence>
<evidence type="ECO:0000259" key="3">
    <source>
        <dbReference type="PROSITE" id="PS51321"/>
    </source>
</evidence>
<dbReference type="PANTHER" id="PTHR11477">
    <property type="entry name" value="TRANSCRIPTION FACTOR S-II ZINC FINGER DOMAIN-CONTAINING PROTEIN"/>
    <property type="match status" value="1"/>
</dbReference>
<evidence type="ECO:0000313" key="4">
    <source>
        <dbReference type="Ensembl" id="ENSCMIP00000021882.1"/>
    </source>
</evidence>
<dbReference type="InterPro" id="IPR035100">
    <property type="entry name" value="TF_IIS-typ"/>
</dbReference>
<protein>
    <submittedName>
        <fullName evidence="4">Transcription elongation factor A N-terminal and central domain containing</fullName>
    </submittedName>
</protein>
<reference evidence="5" key="2">
    <citation type="journal article" date="2007" name="PLoS Biol.">
        <title>Survey sequencing and comparative analysis of the elephant shark (Callorhinchus milii) genome.</title>
        <authorList>
            <person name="Venkatesh B."/>
            <person name="Kirkness E.F."/>
            <person name="Loh Y.H."/>
            <person name="Halpern A.L."/>
            <person name="Lee A.P."/>
            <person name="Johnson J."/>
            <person name="Dandona N."/>
            <person name="Viswanathan L.D."/>
            <person name="Tay A."/>
            <person name="Venter J.C."/>
            <person name="Strausberg R.L."/>
            <person name="Brenner S."/>
        </authorList>
    </citation>
    <scope>NUCLEOTIDE SEQUENCE [LARGE SCALE GENOMIC DNA]</scope>
</reference>
<keyword evidence="5" id="KW-1185">Reference proteome</keyword>
<dbReference type="Ensembl" id="ENSCMIT00000022268.1">
    <property type="protein sequence ID" value="ENSCMIP00000021882.1"/>
    <property type="gene ID" value="ENSCMIG00000009930.1"/>
</dbReference>
<dbReference type="GeneID" id="103177467"/>
<organism evidence="4 5">
    <name type="scientific">Callorhinchus milii</name>
    <name type="common">Ghost shark</name>
    <dbReference type="NCBI Taxonomy" id="7868"/>
    <lineage>
        <taxon>Eukaryota</taxon>
        <taxon>Metazoa</taxon>
        <taxon>Chordata</taxon>
        <taxon>Craniata</taxon>
        <taxon>Vertebrata</taxon>
        <taxon>Chondrichthyes</taxon>
        <taxon>Holocephali</taxon>
        <taxon>Chimaeriformes</taxon>
        <taxon>Callorhinchidae</taxon>
        <taxon>Callorhinchus</taxon>
    </lineage>
</organism>
<dbReference type="InterPro" id="IPR036575">
    <property type="entry name" value="TFIIS_cen_dom_sf"/>
</dbReference>
<dbReference type="OrthoDB" id="44867at2759"/>
<evidence type="ECO:0000259" key="2">
    <source>
        <dbReference type="PROSITE" id="PS51319"/>
    </source>
</evidence>
<dbReference type="InterPro" id="IPR003618">
    <property type="entry name" value="TFIIS_cen_dom"/>
</dbReference>
<dbReference type="GeneTree" id="ENSGT00940000162067"/>
<dbReference type="SUPFAM" id="SSF47676">
    <property type="entry name" value="Conserved domain common to transcription factors TFIIS, elongin A, CRSP70"/>
    <property type="match status" value="1"/>
</dbReference>
<dbReference type="PANTHER" id="PTHR11477:SF7">
    <property type="entry name" value="TRANSCRIPTION ELONGATION FACTOR A N-TERMINAL AND CENTRAL DOMAIN-CONTAINING PROTEIN"/>
    <property type="match status" value="1"/>
</dbReference>
<dbReference type="SUPFAM" id="SSF46942">
    <property type="entry name" value="Elongation factor TFIIS domain 2"/>
    <property type="match status" value="1"/>
</dbReference>
<dbReference type="Gene3D" id="2.20.25.10">
    <property type="match status" value="1"/>
</dbReference>
<evidence type="ECO:0000313" key="5">
    <source>
        <dbReference type="Proteomes" id="UP000314986"/>
    </source>
</evidence>
<dbReference type="SUPFAM" id="SSF57783">
    <property type="entry name" value="Zinc beta-ribbon"/>
    <property type="match status" value="1"/>
</dbReference>
<name>A0A4W3I483_CALMI</name>
<reference evidence="4" key="5">
    <citation type="submission" date="2025-09" db="UniProtKB">
        <authorList>
            <consortium name="Ensembl"/>
        </authorList>
    </citation>
    <scope>IDENTIFICATION</scope>
</reference>
<reference evidence="4" key="4">
    <citation type="submission" date="2025-08" db="UniProtKB">
        <authorList>
            <consortium name="Ensembl"/>
        </authorList>
    </citation>
    <scope>IDENTIFICATION</scope>
</reference>
<dbReference type="Gene3D" id="1.20.930.10">
    <property type="entry name" value="Conserved domain common to transcription factors TFIIS, elongin A, CRSP70"/>
    <property type="match status" value="1"/>
</dbReference>
<dbReference type="Pfam" id="PF08711">
    <property type="entry name" value="Med26"/>
    <property type="match status" value="1"/>
</dbReference>
<gene>
    <name evidence="4" type="primary">LOC103177467</name>
</gene>
<dbReference type="AlphaFoldDB" id="A0A4W3I483"/>
<dbReference type="PIRSF" id="PIRSF006704">
    <property type="entry name" value="TF_IIS"/>
    <property type="match status" value="1"/>
</dbReference>
<evidence type="ECO:0000256" key="1">
    <source>
        <dbReference type="PROSITE-ProRule" id="PRU00649"/>
    </source>
</evidence>
<proteinExistence type="predicted"/>
<dbReference type="GO" id="GO:0006351">
    <property type="term" value="P:DNA-templated transcription"/>
    <property type="evidence" value="ECO:0007669"/>
    <property type="project" value="InterPro"/>
</dbReference>
<dbReference type="Gene3D" id="1.10.472.30">
    <property type="entry name" value="Transcription elongation factor S-II, central domain"/>
    <property type="match status" value="1"/>
</dbReference>
<dbReference type="OMA" id="HSRWVCL"/>
<feature type="domain" description="TFIIS N-terminal" evidence="2">
    <location>
        <begin position="1"/>
        <end position="82"/>
    </location>
</feature>
<reference evidence="5" key="1">
    <citation type="journal article" date="2006" name="Science">
        <title>Ancient noncoding elements conserved in the human genome.</title>
        <authorList>
            <person name="Venkatesh B."/>
            <person name="Kirkness E.F."/>
            <person name="Loh Y.H."/>
            <person name="Halpern A.L."/>
            <person name="Lee A.P."/>
            <person name="Johnson J."/>
            <person name="Dandona N."/>
            <person name="Viswanathan L.D."/>
            <person name="Tay A."/>
            <person name="Venter J.C."/>
            <person name="Strausberg R.L."/>
            <person name="Brenner S."/>
        </authorList>
    </citation>
    <scope>NUCLEOTIDE SEQUENCE [LARGE SCALE GENOMIC DNA]</scope>
</reference>
<dbReference type="GO" id="GO:0005634">
    <property type="term" value="C:nucleus"/>
    <property type="evidence" value="ECO:0007669"/>
    <property type="project" value="UniProtKB-SubCell"/>
</dbReference>
<dbReference type="KEGG" id="cmk:103177467"/>
<keyword evidence="1" id="KW-0539">Nucleus</keyword>
<dbReference type="Pfam" id="PF07500">
    <property type="entry name" value="TFIIS_M"/>
    <property type="match status" value="1"/>
</dbReference>